<protein>
    <submittedName>
        <fullName evidence="1">Increased recombination centers protein 19</fullName>
    </submittedName>
</protein>
<organism evidence="1 2">
    <name type="scientific">[Candida] jaroonii</name>
    <dbReference type="NCBI Taxonomy" id="467808"/>
    <lineage>
        <taxon>Eukaryota</taxon>
        <taxon>Fungi</taxon>
        <taxon>Dikarya</taxon>
        <taxon>Ascomycota</taxon>
        <taxon>Saccharomycotina</taxon>
        <taxon>Pichiomycetes</taxon>
        <taxon>Debaryomycetaceae</taxon>
        <taxon>Yamadazyma</taxon>
    </lineage>
</organism>
<gene>
    <name evidence="1" type="ORF">CLIB1444_01S10110</name>
</gene>
<dbReference type="EMBL" id="CALSDN010000001">
    <property type="protein sequence ID" value="CAH6718589.1"/>
    <property type="molecule type" value="Genomic_DNA"/>
</dbReference>
<accession>A0ACA9Y0W6</accession>
<name>A0ACA9Y0W6_9ASCO</name>
<sequence>MIDHIFNRNGLFVLKAINKPVTYQYLQQLPSDKSKYLCLYKRFYRLRNYISNDTREINRYVDTLRWKFTREDFNKRLAMIDQSPLNNDDMFERFINTLSFVNNATVALPENIPEKPINFIQDVKKPQRMERSIIKTILDMQLSKPDDIKYDTSYKWFKETEELYENFPEEISKKNFKSTLSKIGIIGFHNYELNLMMLNNSYNLML</sequence>
<reference evidence="1" key="1">
    <citation type="submission" date="2022-06" db="EMBL/GenBank/DDBJ databases">
        <authorList>
            <person name="Legras J.-L."/>
            <person name="Devillers H."/>
            <person name="Grondin C."/>
        </authorList>
    </citation>
    <scope>NUCLEOTIDE SEQUENCE</scope>
    <source>
        <strain evidence="1">CLIB 1444</strain>
    </source>
</reference>
<dbReference type="Proteomes" id="UP001152531">
    <property type="component" value="Unassembled WGS sequence"/>
</dbReference>
<evidence type="ECO:0000313" key="2">
    <source>
        <dbReference type="Proteomes" id="UP001152531"/>
    </source>
</evidence>
<keyword evidence="2" id="KW-1185">Reference proteome</keyword>
<comment type="caution">
    <text evidence="1">The sequence shown here is derived from an EMBL/GenBank/DDBJ whole genome shotgun (WGS) entry which is preliminary data.</text>
</comment>
<proteinExistence type="predicted"/>
<evidence type="ECO:0000313" key="1">
    <source>
        <dbReference type="EMBL" id="CAH6718589.1"/>
    </source>
</evidence>